<evidence type="ECO:0000256" key="1">
    <source>
        <dbReference type="ARBA" id="ARBA00023242"/>
    </source>
</evidence>
<feature type="domain" description="PIF1/LRR1 pleckstrin homology" evidence="3">
    <location>
        <begin position="4"/>
        <end position="119"/>
    </location>
</feature>
<keyword evidence="2" id="KW-1133">Transmembrane helix</keyword>
<evidence type="ECO:0000259" key="3">
    <source>
        <dbReference type="Pfam" id="PF25344"/>
    </source>
</evidence>
<accession>A0A8S9ZUX6</accession>
<dbReference type="InterPro" id="IPR032675">
    <property type="entry name" value="LRR_dom_sf"/>
</dbReference>
<protein>
    <recommendedName>
        <fullName evidence="3">PIF1/LRR1 pleckstrin homology domain-containing protein</fullName>
    </recommendedName>
</protein>
<keyword evidence="2" id="KW-0472">Membrane</keyword>
<proteinExistence type="predicted"/>
<dbReference type="SUPFAM" id="SSF52058">
    <property type="entry name" value="L domain-like"/>
    <property type="match status" value="1"/>
</dbReference>
<keyword evidence="5" id="KW-1185">Reference proteome</keyword>
<evidence type="ECO:0000313" key="5">
    <source>
        <dbReference type="Proteomes" id="UP000605970"/>
    </source>
</evidence>
<feature type="transmembrane region" description="Helical" evidence="2">
    <location>
        <begin position="429"/>
        <end position="450"/>
    </location>
</feature>
<evidence type="ECO:0000313" key="4">
    <source>
        <dbReference type="EMBL" id="KAF7637008.1"/>
    </source>
</evidence>
<reference evidence="4" key="1">
    <citation type="journal article" date="2020" name="Ecol. Evol.">
        <title>Genome structure and content of the rice root-knot nematode (Meloidogyne graminicola).</title>
        <authorList>
            <person name="Phan N.T."/>
            <person name="Danchin E.G.J."/>
            <person name="Klopp C."/>
            <person name="Perfus-Barbeoch L."/>
            <person name="Kozlowski D.K."/>
            <person name="Koutsovoulos G.D."/>
            <person name="Lopez-Roques C."/>
            <person name="Bouchez O."/>
            <person name="Zahm M."/>
            <person name="Besnard G."/>
            <person name="Bellafiore S."/>
        </authorList>
    </citation>
    <scope>NUCLEOTIDE SEQUENCE</scope>
    <source>
        <strain evidence="4">VN-18</strain>
    </source>
</reference>
<dbReference type="Pfam" id="PF25344">
    <property type="entry name" value="PH_LRR1"/>
    <property type="match status" value="1"/>
</dbReference>
<feature type="transmembrane region" description="Helical" evidence="2">
    <location>
        <begin position="398"/>
        <end position="417"/>
    </location>
</feature>
<dbReference type="InterPro" id="IPR057437">
    <property type="entry name" value="PIF1/LRR1_PH"/>
</dbReference>
<dbReference type="AlphaFoldDB" id="A0A8S9ZUX6"/>
<gene>
    <name evidence="4" type="ORF">Mgra_00003587</name>
</gene>
<dbReference type="Gene3D" id="3.80.10.10">
    <property type="entry name" value="Ribonuclease Inhibitor"/>
    <property type="match status" value="1"/>
</dbReference>
<keyword evidence="1" id="KW-0539">Nucleus</keyword>
<sequence>MVTLDCTLRLENLNGKSICRETRGVLVLCHFHVQGKEDKRFLRIRMQNSVNNRQIEVFVLGKQPLVIWRDHIKQGKATIKFTGENLMLYISLAKYEKLNSFLSKIENIGETNNLTNSPSKLQSTSSSTIFLDDDRFRTKLNYPKNDGKGFPRNLQQLYINNIKLQNIDLRWFNLHSLTLLSLSDNNLGKNWTLKNWRHLDLSKNPLKILPDCFLDSLPISLNVLNLNDCSLVYLSNQLPEDLYLLPCLTKLYISAMPYLQFFPSMFFSPILCLLKGKIFNELDVSENPFLVIPSKGLCLRNELNIPKLVDLSAAVLFNNISDYCMDKDSKLFCNEILDCLPITLRNEMRNNLMRCCFCLKLFPSSLIICSPHIQSIDSISTICTGPSDKFFGMNDPTFYFISVIVFLKTSKLFNYFWRKICWWIDFRQLAQLFGHFILVLLFSIVTPAVLRPIFATSFTELRQPLEFTFKTCLIELAGVCSFPEAEFWVDEAGLRLHPYYYYNLILYDTQQNRAISLMIGNIQLRNSQQKLLANFHKSVPVFKAFPGRSIEEKL</sequence>
<dbReference type="EMBL" id="JABEBT010000024">
    <property type="protein sequence ID" value="KAF7637008.1"/>
    <property type="molecule type" value="Genomic_DNA"/>
</dbReference>
<keyword evidence="2" id="KW-0812">Transmembrane</keyword>
<dbReference type="OrthoDB" id="3990054at2759"/>
<name>A0A8S9ZUX6_9BILA</name>
<organism evidence="4 5">
    <name type="scientific">Meloidogyne graminicola</name>
    <dbReference type="NCBI Taxonomy" id="189291"/>
    <lineage>
        <taxon>Eukaryota</taxon>
        <taxon>Metazoa</taxon>
        <taxon>Ecdysozoa</taxon>
        <taxon>Nematoda</taxon>
        <taxon>Chromadorea</taxon>
        <taxon>Rhabditida</taxon>
        <taxon>Tylenchina</taxon>
        <taxon>Tylenchomorpha</taxon>
        <taxon>Tylenchoidea</taxon>
        <taxon>Meloidogynidae</taxon>
        <taxon>Meloidogyninae</taxon>
        <taxon>Meloidogyne</taxon>
    </lineage>
</organism>
<evidence type="ECO:0000256" key="2">
    <source>
        <dbReference type="SAM" id="Phobius"/>
    </source>
</evidence>
<dbReference type="Proteomes" id="UP000605970">
    <property type="component" value="Unassembled WGS sequence"/>
</dbReference>
<comment type="caution">
    <text evidence="4">The sequence shown here is derived from an EMBL/GenBank/DDBJ whole genome shotgun (WGS) entry which is preliminary data.</text>
</comment>